<sequence>MYIDHNAIPRAAREYEDTYMFTQPGGITLQTFNIIIDILTLGIQIWHLWIIYGATQYAIAVIIVPLLLFLCFVDATSIQWVGLLWYLVSHTADRNTGVLETSKQYMGIVAMLTESYALESAWMLAALIAEFLDNGQAAGVFFADCNVAIEIVAYLLVIYRVSSGRGWNRQTERQISTLQFQAGRNTHSATSEMARIGCNIWVEIVDI</sequence>
<evidence type="ECO:0000313" key="2">
    <source>
        <dbReference type="EMBL" id="KAF9443737.1"/>
    </source>
</evidence>
<organism evidence="2 3">
    <name type="scientific">Macrolepiota fuliginosa MF-IS2</name>
    <dbReference type="NCBI Taxonomy" id="1400762"/>
    <lineage>
        <taxon>Eukaryota</taxon>
        <taxon>Fungi</taxon>
        <taxon>Dikarya</taxon>
        <taxon>Basidiomycota</taxon>
        <taxon>Agaricomycotina</taxon>
        <taxon>Agaricomycetes</taxon>
        <taxon>Agaricomycetidae</taxon>
        <taxon>Agaricales</taxon>
        <taxon>Agaricineae</taxon>
        <taxon>Agaricaceae</taxon>
        <taxon>Macrolepiota</taxon>
    </lineage>
</organism>
<keyword evidence="1" id="KW-0812">Transmembrane</keyword>
<dbReference type="Proteomes" id="UP000807342">
    <property type="component" value="Unassembled WGS sequence"/>
</dbReference>
<feature type="transmembrane region" description="Helical" evidence="1">
    <location>
        <begin position="58"/>
        <end position="87"/>
    </location>
</feature>
<comment type="caution">
    <text evidence="2">The sequence shown here is derived from an EMBL/GenBank/DDBJ whole genome shotgun (WGS) entry which is preliminary data.</text>
</comment>
<keyword evidence="1" id="KW-1133">Transmembrane helix</keyword>
<evidence type="ECO:0000313" key="3">
    <source>
        <dbReference type="Proteomes" id="UP000807342"/>
    </source>
</evidence>
<feature type="transmembrane region" description="Helical" evidence="1">
    <location>
        <begin position="32"/>
        <end position="52"/>
    </location>
</feature>
<dbReference type="OrthoDB" id="2641762at2759"/>
<proteinExistence type="predicted"/>
<protein>
    <submittedName>
        <fullName evidence="2">Uncharacterized protein</fullName>
    </submittedName>
</protein>
<dbReference type="AlphaFoldDB" id="A0A9P6BY24"/>
<gene>
    <name evidence="2" type="ORF">P691DRAFT_787564</name>
</gene>
<dbReference type="EMBL" id="MU151439">
    <property type="protein sequence ID" value="KAF9443737.1"/>
    <property type="molecule type" value="Genomic_DNA"/>
</dbReference>
<accession>A0A9P6BY24</accession>
<reference evidence="2" key="1">
    <citation type="submission" date="2020-11" db="EMBL/GenBank/DDBJ databases">
        <authorList>
            <consortium name="DOE Joint Genome Institute"/>
            <person name="Ahrendt S."/>
            <person name="Riley R."/>
            <person name="Andreopoulos W."/>
            <person name="Labutti K."/>
            <person name="Pangilinan J."/>
            <person name="Ruiz-Duenas F.J."/>
            <person name="Barrasa J.M."/>
            <person name="Sanchez-Garcia M."/>
            <person name="Camarero S."/>
            <person name="Miyauchi S."/>
            <person name="Serrano A."/>
            <person name="Linde D."/>
            <person name="Babiker R."/>
            <person name="Drula E."/>
            <person name="Ayuso-Fernandez I."/>
            <person name="Pacheco R."/>
            <person name="Padilla G."/>
            <person name="Ferreira P."/>
            <person name="Barriuso J."/>
            <person name="Kellner H."/>
            <person name="Castanera R."/>
            <person name="Alfaro M."/>
            <person name="Ramirez L."/>
            <person name="Pisabarro A.G."/>
            <person name="Kuo A."/>
            <person name="Tritt A."/>
            <person name="Lipzen A."/>
            <person name="He G."/>
            <person name="Yan M."/>
            <person name="Ng V."/>
            <person name="Cullen D."/>
            <person name="Martin F."/>
            <person name="Rosso M.-N."/>
            <person name="Henrissat B."/>
            <person name="Hibbett D."/>
            <person name="Martinez A.T."/>
            <person name="Grigoriev I.V."/>
        </authorList>
    </citation>
    <scope>NUCLEOTIDE SEQUENCE</scope>
    <source>
        <strain evidence="2">MF-IS2</strain>
    </source>
</reference>
<keyword evidence="3" id="KW-1185">Reference proteome</keyword>
<feature type="transmembrane region" description="Helical" evidence="1">
    <location>
        <begin position="138"/>
        <end position="159"/>
    </location>
</feature>
<evidence type="ECO:0000256" key="1">
    <source>
        <dbReference type="SAM" id="Phobius"/>
    </source>
</evidence>
<keyword evidence="1" id="KW-0472">Membrane</keyword>
<name>A0A9P6BY24_9AGAR</name>